<protein>
    <submittedName>
        <fullName evidence="2">Uncharacterized protein</fullName>
    </submittedName>
</protein>
<dbReference type="GeneID" id="19046254"/>
<organism evidence="2 3">
    <name type="scientific">Emiliania huxleyi (strain CCMP1516)</name>
    <dbReference type="NCBI Taxonomy" id="280463"/>
    <lineage>
        <taxon>Eukaryota</taxon>
        <taxon>Haptista</taxon>
        <taxon>Haptophyta</taxon>
        <taxon>Prymnesiophyceae</taxon>
        <taxon>Isochrysidales</taxon>
        <taxon>Noelaerhabdaceae</taxon>
        <taxon>Emiliania</taxon>
    </lineage>
</organism>
<feature type="compositionally biased region" description="Gly residues" evidence="1">
    <location>
        <begin position="234"/>
        <end position="247"/>
    </location>
</feature>
<keyword evidence="3" id="KW-1185">Reference proteome</keyword>
<dbReference type="Proteomes" id="UP000013827">
    <property type="component" value="Unassembled WGS sequence"/>
</dbReference>
<evidence type="ECO:0000256" key="1">
    <source>
        <dbReference type="SAM" id="MobiDB-lite"/>
    </source>
</evidence>
<proteinExistence type="predicted"/>
<dbReference type="EnsemblProtists" id="EOD18253">
    <property type="protein sequence ID" value="EOD18253"/>
    <property type="gene ID" value="EMIHUDRAFT_96020"/>
</dbReference>
<dbReference type="Gene3D" id="2.60.120.620">
    <property type="entry name" value="q2cbj1_9rhob like domain"/>
    <property type="match status" value="1"/>
</dbReference>
<reference evidence="3" key="1">
    <citation type="journal article" date="2013" name="Nature">
        <title>Pan genome of the phytoplankton Emiliania underpins its global distribution.</title>
        <authorList>
            <person name="Read B.A."/>
            <person name="Kegel J."/>
            <person name="Klute M.J."/>
            <person name="Kuo A."/>
            <person name="Lefebvre S.C."/>
            <person name="Maumus F."/>
            <person name="Mayer C."/>
            <person name="Miller J."/>
            <person name="Monier A."/>
            <person name="Salamov A."/>
            <person name="Young J."/>
            <person name="Aguilar M."/>
            <person name="Claverie J.M."/>
            <person name="Frickenhaus S."/>
            <person name="Gonzalez K."/>
            <person name="Herman E.K."/>
            <person name="Lin Y.C."/>
            <person name="Napier J."/>
            <person name="Ogata H."/>
            <person name="Sarno A.F."/>
            <person name="Shmutz J."/>
            <person name="Schroeder D."/>
            <person name="de Vargas C."/>
            <person name="Verret F."/>
            <person name="von Dassow P."/>
            <person name="Valentin K."/>
            <person name="Van de Peer Y."/>
            <person name="Wheeler G."/>
            <person name="Dacks J.B."/>
            <person name="Delwiche C.F."/>
            <person name="Dyhrman S.T."/>
            <person name="Glockner G."/>
            <person name="John U."/>
            <person name="Richards T."/>
            <person name="Worden A.Z."/>
            <person name="Zhang X."/>
            <person name="Grigoriev I.V."/>
            <person name="Allen A.E."/>
            <person name="Bidle K."/>
            <person name="Borodovsky M."/>
            <person name="Bowler C."/>
            <person name="Brownlee C."/>
            <person name="Cock J.M."/>
            <person name="Elias M."/>
            <person name="Gladyshev V.N."/>
            <person name="Groth M."/>
            <person name="Guda C."/>
            <person name="Hadaegh A."/>
            <person name="Iglesias-Rodriguez M.D."/>
            <person name="Jenkins J."/>
            <person name="Jones B.M."/>
            <person name="Lawson T."/>
            <person name="Leese F."/>
            <person name="Lindquist E."/>
            <person name="Lobanov A."/>
            <person name="Lomsadze A."/>
            <person name="Malik S.B."/>
            <person name="Marsh M.E."/>
            <person name="Mackinder L."/>
            <person name="Mock T."/>
            <person name="Mueller-Roeber B."/>
            <person name="Pagarete A."/>
            <person name="Parker M."/>
            <person name="Probert I."/>
            <person name="Quesneville H."/>
            <person name="Raines C."/>
            <person name="Rensing S.A."/>
            <person name="Riano-Pachon D.M."/>
            <person name="Richier S."/>
            <person name="Rokitta S."/>
            <person name="Shiraiwa Y."/>
            <person name="Soanes D.M."/>
            <person name="van der Giezen M."/>
            <person name="Wahlund T.M."/>
            <person name="Williams B."/>
            <person name="Wilson W."/>
            <person name="Wolfe G."/>
            <person name="Wurch L.L."/>
        </authorList>
    </citation>
    <scope>NUCLEOTIDE SEQUENCE</scope>
</reference>
<dbReference type="HOGENOM" id="CLU_835303_0_0_1"/>
<dbReference type="PaxDb" id="2903-EOD18253"/>
<feature type="region of interest" description="Disordered" evidence="1">
    <location>
        <begin position="234"/>
        <end position="258"/>
    </location>
</feature>
<sequence>MQRLAELSTRVPWQLSGVAGWLGLAGAATVAETCSRDGPATAAEPENPGAALTRLGPSEVLTLRSRGWLVLDDALDATTLAHARLDVKRLLLSGDFEPSEQHGDVRSDHLCWVSESGGHAPPLGLRTALRGLRGIALQLQNGGPPEEGGPPDGRWTGFGDEPRVVEMGATPPLPCSPTSADLPEATRLYVPHRDGVAVGSGGVAFALVEPGFCMREVTAILYLSEPANWAGEGGGGCEGGMEGGPGREGGRDQPRVVEGGAEASRGGALLLHLGADSADLTGETASSVVEILPVRPHSREDVDRVAMTVWIGGAHSVQGLFRHCRTWWLPSFL</sequence>
<evidence type="ECO:0000313" key="3">
    <source>
        <dbReference type="Proteomes" id="UP000013827"/>
    </source>
</evidence>
<name>A0A0D3J418_EMIH1</name>
<evidence type="ECO:0000313" key="2">
    <source>
        <dbReference type="EnsemblProtists" id="EOD18253"/>
    </source>
</evidence>
<dbReference type="AlphaFoldDB" id="A0A0D3J418"/>
<accession>A0A0D3J418</accession>
<dbReference type="RefSeq" id="XP_005770682.1">
    <property type="nucleotide sequence ID" value="XM_005770625.1"/>
</dbReference>
<dbReference type="KEGG" id="ehx:EMIHUDRAFT_96020"/>
<reference evidence="2" key="2">
    <citation type="submission" date="2024-10" db="UniProtKB">
        <authorList>
            <consortium name="EnsemblProtists"/>
        </authorList>
    </citation>
    <scope>IDENTIFICATION</scope>
</reference>